<gene>
    <name evidence="2" type="ORF">Y1Q_0003695</name>
</gene>
<evidence type="ECO:0000256" key="1">
    <source>
        <dbReference type="SAM" id="MobiDB-lite"/>
    </source>
</evidence>
<evidence type="ECO:0000313" key="3">
    <source>
        <dbReference type="Proteomes" id="UP000050525"/>
    </source>
</evidence>
<comment type="caution">
    <text evidence="2">The sequence shown here is derived from an EMBL/GenBank/DDBJ whole genome shotgun (WGS) entry which is preliminary data.</text>
</comment>
<dbReference type="AlphaFoldDB" id="A0A151MJ14"/>
<evidence type="ECO:0000313" key="2">
    <source>
        <dbReference type="EMBL" id="KYO24390.1"/>
    </source>
</evidence>
<feature type="region of interest" description="Disordered" evidence="1">
    <location>
        <begin position="1"/>
        <end position="44"/>
    </location>
</feature>
<name>A0A151MJ14_ALLMI</name>
<accession>A0A151MJ14</accession>
<organism evidence="2 3">
    <name type="scientific">Alligator mississippiensis</name>
    <name type="common">American alligator</name>
    <dbReference type="NCBI Taxonomy" id="8496"/>
    <lineage>
        <taxon>Eukaryota</taxon>
        <taxon>Metazoa</taxon>
        <taxon>Chordata</taxon>
        <taxon>Craniata</taxon>
        <taxon>Vertebrata</taxon>
        <taxon>Euteleostomi</taxon>
        <taxon>Archelosauria</taxon>
        <taxon>Archosauria</taxon>
        <taxon>Crocodylia</taxon>
        <taxon>Alligatoridae</taxon>
        <taxon>Alligatorinae</taxon>
        <taxon>Alligator</taxon>
    </lineage>
</organism>
<keyword evidence="3" id="KW-1185">Reference proteome</keyword>
<dbReference type="Proteomes" id="UP000050525">
    <property type="component" value="Unassembled WGS sequence"/>
</dbReference>
<reference evidence="2 3" key="1">
    <citation type="journal article" date="2012" name="Genome Biol.">
        <title>Sequencing three crocodilian genomes to illuminate the evolution of archosaurs and amniotes.</title>
        <authorList>
            <person name="St John J.A."/>
            <person name="Braun E.L."/>
            <person name="Isberg S.R."/>
            <person name="Miles L.G."/>
            <person name="Chong A.Y."/>
            <person name="Gongora J."/>
            <person name="Dalzell P."/>
            <person name="Moran C."/>
            <person name="Bed'hom B."/>
            <person name="Abzhanov A."/>
            <person name="Burgess S.C."/>
            <person name="Cooksey A.M."/>
            <person name="Castoe T.A."/>
            <person name="Crawford N.G."/>
            <person name="Densmore L.D."/>
            <person name="Drew J.C."/>
            <person name="Edwards S.V."/>
            <person name="Faircloth B.C."/>
            <person name="Fujita M.K."/>
            <person name="Greenwold M.J."/>
            <person name="Hoffmann F.G."/>
            <person name="Howard J.M."/>
            <person name="Iguchi T."/>
            <person name="Janes D.E."/>
            <person name="Khan S.Y."/>
            <person name="Kohno S."/>
            <person name="de Koning A.J."/>
            <person name="Lance S.L."/>
            <person name="McCarthy F.M."/>
            <person name="McCormack J.E."/>
            <person name="Merchant M.E."/>
            <person name="Peterson D.G."/>
            <person name="Pollock D.D."/>
            <person name="Pourmand N."/>
            <person name="Raney B.J."/>
            <person name="Roessler K.A."/>
            <person name="Sanford J.R."/>
            <person name="Sawyer R.H."/>
            <person name="Schmidt C.J."/>
            <person name="Triplett E.W."/>
            <person name="Tuberville T.D."/>
            <person name="Venegas-Anaya M."/>
            <person name="Howard J.T."/>
            <person name="Jarvis E.D."/>
            <person name="Guillette L.J.Jr."/>
            <person name="Glenn T.C."/>
            <person name="Green R.E."/>
            <person name="Ray D.A."/>
        </authorList>
    </citation>
    <scope>NUCLEOTIDE SEQUENCE [LARGE SCALE GENOMIC DNA]</scope>
    <source>
        <strain evidence="2">KSC_2009_1</strain>
    </source>
</reference>
<proteinExistence type="predicted"/>
<dbReference type="EMBL" id="AKHW03006075">
    <property type="protein sequence ID" value="KYO24390.1"/>
    <property type="molecule type" value="Genomic_DNA"/>
</dbReference>
<protein>
    <submittedName>
        <fullName evidence="2">Uncharacterized protein</fullName>
    </submittedName>
</protein>
<sequence>MMHDISNSAPDPGHVVHGISNPTPDPGHVVRDISNPAPDPSHMAPAADILKIAPLMAGTLNNRCGSGRAAA</sequence>